<dbReference type="PANTHER" id="PTHR21310">
    <property type="entry name" value="AMINOGLYCOSIDE PHOSPHOTRANSFERASE-RELATED-RELATED"/>
    <property type="match status" value="1"/>
</dbReference>
<dbReference type="Pfam" id="PF01636">
    <property type="entry name" value="APH"/>
    <property type="match status" value="1"/>
</dbReference>
<reference evidence="2" key="2">
    <citation type="submission" date="2023-05" db="EMBL/GenBank/DDBJ databases">
        <authorList>
            <consortium name="Lawrence Berkeley National Laboratory"/>
            <person name="Steindorff A."/>
            <person name="Hensen N."/>
            <person name="Bonometti L."/>
            <person name="Westerberg I."/>
            <person name="Brannstrom I.O."/>
            <person name="Guillou S."/>
            <person name="Cros-Aarteil S."/>
            <person name="Calhoun S."/>
            <person name="Haridas S."/>
            <person name="Kuo A."/>
            <person name="Mondo S."/>
            <person name="Pangilinan J."/>
            <person name="Riley R."/>
            <person name="Labutti K."/>
            <person name="Andreopoulos B."/>
            <person name="Lipzen A."/>
            <person name="Chen C."/>
            <person name="Yanf M."/>
            <person name="Daum C."/>
            <person name="Ng V."/>
            <person name="Clum A."/>
            <person name="Ohm R."/>
            <person name="Martin F."/>
            <person name="Silar P."/>
            <person name="Natvig D."/>
            <person name="Lalanne C."/>
            <person name="Gautier V."/>
            <person name="Ament-Velasquez S.L."/>
            <person name="Kruys A."/>
            <person name="Hutchinson M.I."/>
            <person name="Powell A.J."/>
            <person name="Barry K."/>
            <person name="Miller A.N."/>
            <person name="Grigoriev I.V."/>
            <person name="Debuchy R."/>
            <person name="Gladieux P."/>
            <person name="Thoren M.H."/>
            <person name="Johannesson H."/>
        </authorList>
    </citation>
    <scope>NUCLEOTIDE SEQUENCE</scope>
    <source>
        <strain evidence="2">CBS 990.96</strain>
    </source>
</reference>
<dbReference type="Gene3D" id="3.90.1200.10">
    <property type="match status" value="1"/>
</dbReference>
<sequence>MAQLTQGGLEWEQTLFDLIPRWAQYPYLTAIENICRRLLKIPSDSPCTITFHASGLFNKLYIIKSDKNPGRHIMRVSLPVYPQHKTRSEVATLRWLRENTSIPVPEVYAFDDSNSNEIGFEYILMEFMEGKPAHERWWTMEMEEKIGLTKQVAGFQAELLKTKFRGIGSLMNEEEKRLGLFVSPRFFMGDCIGYDVERGPFWCSRDWLSAELRVIILQQMGVLRKTEDEDEREDAEEILGVAKKLLGLVDRIFDGMEEEEESKVTASYHHDLHLNNILVDEKGEITAVLDWECVSAVPIWMATKVPKFLEEGMREEEPQRDDYADEPCEDGGDKKNELYYVHRMEWEATQLRKVYDDRLKELWSGWCCEESRVKVEFLEAVQQCDGIWVKRVGRWADALSRGESVRLEDV</sequence>
<keyword evidence="2" id="KW-0808">Transferase</keyword>
<dbReference type="InterPro" id="IPR002575">
    <property type="entry name" value="Aminoglycoside_PTrfase"/>
</dbReference>
<dbReference type="SUPFAM" id="SSF56112">
    <property type="entry name" value="Protein kinase-like (PK-like)"/>
    <property type="match status" value="1"/>
</dbReference>
<feature type="domain" description="Aminoglycoside phosphotransferase" evidence="1">
    <location>
        <begin position="49"/>
        <end position="296"/>
    </location>
</feature>
<evidence type="ECO:0000313" key="2">
    <source>
        <dbReference type="EMBL" id="KAK4221287.1"/>
    </source>
</evidence>
<dbReference type="GO" id="GO:0016301">
    <property type="term" value="F:kinase activity"/>
    <property type="evidence" value="ECO:0007669"/>
    <property type="project" value="UniProtKB-KW"/>
</dbReference>
<dbReference type="EMBL" id="MU865564">
    <property type="protein sequence ID" value="KAK4221287.1"/>
    <property type="molecule type" value="Genomic_DNA"/>
</dbReference>
<keyword evidence="2" id="KW-0418">Kinase</keyword>
<keyword evidence="3" id="KW-1185">Reference proteome</keyword>
<dbReference type="AlphaFoldDB" id="A0AAN7BF86"/>
<dbReference type="PANTHER" id="PTHR21310:SF13">
    <property type="entry name" value="AMINOGLYCOSIDE PHOSPHOTRANSFERASE DOMAIN-CONTAINING PROTEIN"/>
    <property type="match status" value="1"/>
</dbReference>
<proteinExistence type="predicted"/>
<name>A0AAN7BF86_9PEZI</name>
<accession>A0AAN7BF86</accession>
<gene>
    <name evidence="2" type="ORF">QBC38DRAFT_135000</name>
</gene>
<evidence type="ECO:0000259" key="1">
    <source>
        <dbReference type="Pfam" id="PF01636"/>
    </source>
</evidence>
<evidence type="ECO:0000313" key="3">
    <source>
        <dbReference type="Proteomes" id="UP001301958"/>
    </source>
</evidence>
<dbReference type="Gene3D" id="3.30.200.20">
    <property type="entry name" value="Phosphorylase Kinase, domain 1"/>
    <property type="match status" value="1"/>
</dbReference>
<reference evidence="2" key="1">
    <citation type="journal article" date="2023" name="Mol. Phylogenet. Evol.">
        <title>Genome-scale phylogeny and comparative genomics of the fungal order Sordariales.</title>
        <authorList>
            <person name="Hensen N."/>
            <person name="Bonometti L."/>
            <person name="Westerberg I."/>
            <person name="Brannstrom I.O."/>
            <person name="Guillou S."/>
            <person name="Cros-Aarteil S."/>
            <person name="Calhoun S."/>
            <person name="Haridas S."/>
            <person name="Kuo A."/>
            <person name="Mondo S."/>
            <person name="Pangilinan J."/>
            <person name="Riley R."/>
            <person name="LaButti K."/>
            <person name="Andreopoulos B."/>
            <person name="Lipzen A."/>
            <person name="Chen C."/>
            <person name="Yan M."/>
            <person name="Daum C."/>
            <person name="Ng V."/>
            <person name="Clum A."/>
            <person name="Steindorff A."/>
            <person name="Ohm R.A."/>
            <person name="Martin F."/>
            <person name="Silar P."/>
            <person name="Natvig D.O."/>
            <person name="Lalanne C."/>
            <person name="Gautier V."/>
            <person name="Ament-Velasquez S.L."/>
            <person name="Kruys A."/>
            <person name="Hutchinson M.I."/>
            <person name="Powell A.J."/>
            <person name="Barry K."/>
            <person name="Miller A.N."/>
            <person name="Grigoriev I.V."/>
            <person name="Debuchy R."/>
            <person name="Gladieux P."/>
            <person name="Hiltunen Thoren M."/>
            <person name="Johannesson H."/>
        </authorList>
    </citation>
    <scope>NUCLEOTIDE SEQUENCE</scope>
    <source>
        <strain evidence="2">CBS 990.96</strain>
    </source>
</reference>
<dbReference type="InterPro" id="IPR011009">
    <property type="entry name" value="Kinase-like_dom_sf"/>
</dbReference>
<comment type="caution">
    <text evidence="2">The sequence shown here is derived from an EMBL/GenBank/DDBJ whole genome shotgun (WGS) entry which is preliminary data.</text>
</comment>
<dbReference type="InterPro" id="IPR051678">
    <property type="entry name" value="AGP_Transferase"/>
</dbReference>
<organism evidence="2 3">
    <name type="scientific">Podospora fimiseda</name>
    <dbReference type="NCBI Taxonomy" id="252190"/>
    <lineage>
        <taxon>Eukaryota</taxon>
        <taxon>Fungi</taxon>
        <taxon>Dikarya</taxon>
        <taxon>Ascomycota</taxon>
        <taxon>Pezizomycotina</taxon>
        <taxon>Sordariomycetes</taxon>
        <taxon>Sordariomycetidae</taxon>
        <taxon>Sordariales</taxon>
        <taxon>Podosporaceae</taxon>
        <taxon>Podospora</taxon>
    </lineage>
</organism>
<protein>
    <submittedName>
        <fullName evidence="2">Kinase-like domain-containing protein</fullName>
    </submittedName>
</protein>
<dbReference type="Proteomes" id="UP001301958">
    <property type="component" value="Unassembled WGS sequence"/>
</dbReference>